<dbReference type="PROSITE" id="PS51257">
    <property type="entry name" value="PROKAR_LIPOPROTEIN"/>
    <property type="match status" value="1"/>
</dbReference>
<organism evidence="1 2">
    <name type="scientific">Aestuariibaculum sediminum</name>
    <dbReference type="NCBI Taxonomy" id="2770637"/>
    <lineage>
        <taxon>Bacteria</taxon>
        <taxon>Pseudomonadati</taxon>
        <taxon>Bacteroidota</taxon>
        <taxon>Flavobacteriia</taxon>
        <taxon>Flavobacteriales</taxon>
        <taxon>Flavobacteriaceae</taxon>
    </lineage>
</organism>
<keyword evidence="2" id="KW-1185">Reference proteome</keyword>
<proteinExistence type="predicted"/>
<name>A0A8J6Q2J1_9FLAO</name>
<protein>
    <submittedName>
        <fullName evidence="1">Uncharacterized protein</fullName>
    </submittedName>
</protein>
<gene>
    <name evidence="1" type="ORF">ICJ83_16130</name>
</gene>
<dbReference type="AlphaFoldDB" id="A0A8J6Q2J1"/>
<reference evidence="1 2" key="1">
    <citation type="submission" date="2020-09" db="EMBL/GenBank/DDBJ databases">
        <title>TT11 complete genome.</title>
        <authorList>
            <person name="Wu Z."/>
        </authorList>
    </citation>
    <scope>NUCLEOTIDE SEQUENCE [LARGE SCALE GENOMIC DNA]</scope>
    <source>
        <strain evidence="1 2">TT11</strain>
    </source>
</reference>
<dbReference type="Proteomes" id="UP000600588">
    <property type="component" value="Unassembled WGS sequence"/>
</dbReference>
<accession>A0A8J6Q2J1</accession>
<evidence type="ECO:0000313" key="2">
    <source>
        <dbReference type="Proteomes" id="UP000600588"/>
    </source>
</evidence>
<dbReference type="EMBL" id="JACVXB010000012">
    <property type="protein sequence ID" value="MBD0833662.1"/>
    <property type="molecule type" value="Genomic_DNA"/>
</dbReference>
<comment type="caution">
    <text evidence="1">The sequence shown here is derived from an EMBL/GenBank/DDBJ whole genome shotgun (WGS) entry which is preliminary data.</text>
</comment>
<sequence length="421" mass="47048">MKKIAIFILIICSVMFIGCSKETIETEPKEEIITDSVDDSEALQENNSVYSIAGAALDVRVSYQDKVDDFFIGSRRATYLQPTGITFNKSATLENNLVGINGFNVIYDYSGFSWDAIDQNTETWYPQGITGFRWGNRRFIAVSWYSKSAHGSRLSLCDITDMNNVVYRNILLVRKSGGNFAGTSENFNNTSYTQYNGYAPNFVHAGGLAYYNRKLYVTGSSTIDEFDLDKIIEVTASGGGGKIGYSSADGKMYAFGYQYILPRIASYTVDSSHKPLSAMSLSYNTNGDPRINIGNYYNLSSTSGHAYVHSFALNSDGTINTSANVRKIDPIDTDGGYVNHMQGLFAKDGIFYFAVSGKSEYYDSTSRLLLWEYGTQNTKRYRFPHGTEGLYYSPYYHDLWGLMEHPGQRAVFGLPLSTYSF</sequence>
<dbReference type="RefSeq" id="WP_188231441.1">
    <property type="nucleotide sequence ID" value="NZ_JACVXB010000012.1"/>
</dbReference>
<evidence type="ECO:0000313" key="1">
    <source>
        <dbReference type="EMBL" id="MBD0833662.1"/>
    </source>
</evidence>